<keyword evidence="1" id="KW-0472">Membrane</keyword>
<dbReference type="Pfam" id="PF06889">
    <property type="entry name" value="DUF1266"/>
    <property type="match status" value="1"/>
</dbReference>
<evidence type="ECO:0000259" key="2">
    <source>
        <dbReference type="Pfam" id="PF06889"/>
    </source>
</evidence>
<sequence length="318" mass="36826">MNNTTIEVACTLFVIAVFATLPARRKRQKKKPETRKTEPLTLRWQTSPSTFQPEPQYWALANTLVFNVRNGCAWDSLRLDASADETRQSLRQSWGISDRATLLEQLHGVFTGGHRQALQPFVGHYAGLPEAAFKQEVERLREDRELPDEERRESLWQMQAARDNRDGVQSVNFLAWDMVRFIMLCQNGLLLDLIDEREARDFILLPSLYLQRDYKSWLDCADQFMRARGFWAGGDPAMIPTQEATREVIELAQRDPHSPWKLLAWEMALPAPQWLFVSALYEMQLLAPLSERERGEANEFELLLDNALQKIHLTDLAR</sequence>
<evidence type="ECO:0000256" key="1">
    <source>
        <dbReference type="SAM" id="Phobius"/>
    </source>
</evidence>
<dbReference type="AlphaFoldDB" id="A0A1N6FFP0"/>
<protein>
    <recommendedName>
        <fullName evidence="2">DUF1266 domain-containing protein</fullName>
    </recommendedName>
</protein>
<gene>
    <name evidence="3" type="ORF">SAMN05444165_0176</name>
</gene>
<evidence type="ECO:0000313" key="4">
    <source>
        <dbReference type="Proteomes" id="UP000185151"/>
    </source>
</evidence>
<keyword evidence="1" id="KW-1133">Transmembrane helix</keyword>
<keyword evidence="1" id="KW-0812">Transmembrane</keyword>
<feature type="transmembrane region" description="Helical" evidence="1">
    <location>
        <begin position="6"/>
        <end position="23"/>
    </location>
</feature>
<keyword evidence="4" id="KW-1185">Reference proteome</keyword>
<evidence type="ECO:0000313" key="3">
    <source>
        <dbReference type="EMBL" id="SIN94111.1"/>
    </source>
</evidence>
<dbReference type="EMBL" id="FSRU01000001">
    <property type="protein sequence ID" value="SIN94111.1"/>
    <property type="molecule type" value="Genomic_DNA"/>
</dbReference>
<name>A0A1N6FFP0_9BURK</name>
<dbReference type="Proteomes" id="UP000185151">
    <property type="component" value="Unassembled WGS sequence"/>
</dbReference>
<proteinExistence type="predicted"/>
<organism evidence="3 4">
    <name type="scientific">Paraburkholderia phenazinium</name>
    <dbReference type="NCBI Taxonomy" id="60549"/>
    <lineage>
        <taxon>Bacteria</taxon>
        <taxon>Pseudomonadati</taxon>
        <taxon>Pseudomonadota</taxon>
        <taxon>Betaproteobacteria</taxon>
        <taxon>Burkholderiales</taxon>
        <taxon>Burkholderiaceae</taxon>
        <taxon>Paraburkholderia</taxon>
    </lineage>
</organism>
<dbReference type="InterPro" id="IPR009677">
    <property type="entry name" value="DUF1266"/>
</dbReference>
<accession>A0A1N6FFP0</accession>
<feature type="domain" description="DUF1266" evidence="2">
    <location>
        <begin position="89"/>
        <end position="265"/>
    </location>
</feature>
<dbReference type="RefSeq" id="WP_074293799.1">
    <property type="nucleotide sequence ID" value="NZ_FSRU01000001.1"/>
</dbReference>
<reference evidence="3 4" key="1">
    <citation type="submission" date="2016-11" db="EMBL/GenBank/DDBJ databases">
        <authorList>
            <person name="Jaros S."/>
            <person name="Januszkiewicz K."/>
            <person name="Wedrychowicz H."/>
        </authorList>
    </citation>
    <scope>NUCLEOTIDE SEQUENCE [LARGE SCALE GENOMIC DNA]</scope>
    <source>
        <strain evidence="3 4">GAS95</strain>
    </source>
</reference>